<evidence type="ECO:0008006" key="4">
    <source>
        <dbReference type="Google" id="ProtNLM"/>
    </source>
</evidence>
<sequence length="170" mass="17436">MKTLIAAAAVLAIAAAVLGAGSASAYGGDGKMDVYQIGISFNCNNPAFCGSENLGGFWGWGELDHNPATGVNTGDAELTGCSHGTFNGAAHTSVEVTRWWIAPGSAGPYTFYTDEIDTTTSRGHTDVTTIIGDDIGVPAVPGHYSTSEIFGFTPPPGVSAQIQVAFKPAH</sequence>
<keyword evidence="3" id="KW-1185">Reference proteome</keyword>
<dbReference type="Proteomes" id="UP000305546">
    <property type="component" value="Unassembled WGS sequence"/>
</dbReference>
<comment type="caution">
    <text evidence="2">The sequence shown here is derived from an EMBL/GenBank/DDBJ whole genome shotgun (WGS) entry which is preliminary data.</text>
</comment>
<proteinExistence type="predicted"/>
<organism evidence="2 3">
    <name type="scientific">Amycolatopsis alkalitolerans</name>
    <dbReference type="NCBI Taxonomy" id="2547244"/>
    <lineage>
        <taxon>Bacteria</taxon>
        <taxon>Bacillati</taxon>
        <taxon>Actinomycetota</taxon>
        <taxon>Actinomycetes</taxon>
        <taxon>Pseudonocardiales</taxon>
        <taxon>Pseudonocardiaceae</taxon>
        <taxon>Amycolatopsis</taxon>
    </lineage>
</organism>
<dbReference type="AlphaFoldDB" id="A0A5C4M776"/>
<gene>
    <name evidence="2" type="ORF">FG385_08945</name>
</gene>
<feature type="signal peptide" evidence="1">
    <location>
        <begin position="1"/>
        <end position="25"/>
    </location>
</feature>
<evidence type="ECO:0000256" key="1">
    <source>
        <dbReference type="SAM" id="SignalP"/>
    </source>
</evidence>
<keyword evidence="1" id="KW-0732">Signal</keyword>
<dbReference type="OrthoDB" id="9833273at2"/>
<feature type="chain" id="PRO_5023025604" description="Secreted protein" evidence="1">
    <location>
        <begin position="26"/>
        <end position="170"/>
    </location>
</feature>
<accession>A0A5C4M776</accession>
<name>A0A5C4M776_9PSEU</name>
<evidence type="ECO:0000313" key="3">
    <source>
        <dbReference type="Proteomes" id="UP000305546"/>
    </source>
</evidence>
<reference evidence="2 3" key="1">
    <citation type="submission" date="2019-06" db="EMBL/GenBank/DDBJ databases">
        <title>Amycolatopsis alkalitolerans sp. nov., isolated from Gastrodia elata Blume.</title>
        <authorList>
            <person name="Narsing Rao M.P."/>
            <person name="Li W.J."/>
        </authorList>
    </citation>
    <scope>NUCLEOTIDE SEQUENCE [LARGE SCALE GENOMIC DNA]</scope>
    <source>
        <strain evidence="2 3">SYSUP0005</strain>
    </source>
</reference>
<dbReference type="RefSeq" id="WP_139096141.1">
    <property type="nucleotide sequence ID" value="NZ_VDFW01000005.1"/>
</dbReference>
<evidence type="ECO:0000313" key="2">
    <source>
        <dbReference type="EMBL" id="TNC27818.1"/>
    </source>
</evidence>
<dbReference type="EMBL" id="VDFW01000005">
    <property type="protein sequence ID" value="TNC27818.1"/>
    <property type="molecule type" value="Genomic_DNA"/>
</dbReference>
<protein>
    <recommendedName>
        <fullName evidence="4">Secreted protein</fullName>
    </recommendedName>
</protein>